<dbReference type="InterPro" id="IPR052368">
    <property type="entry name" value="2-oxoacid_oxidoreductase"/>
</dbReference>
<accession>A0A519BIM7</accession>
<gene>
    <name evidence="4" type="ORF">EVJ46_02470</name>
</gene>
<dbReference type="InterPro" id="IPR033412">
    <property type="entry name" value="PFOR_II"/>
</dbReference>
<dbReference type="AlphaFoldDB" id="A0A519BIM7"/>
<evidence type="ECO:0000256" key="1">
    <source>
        <dbReference type="ARBA" id="ARBA00023002"/>
    </source>
</evidence>
<comment type="caution">
    <text evidence="4">The sequence shown here is derived from an EMBL/GenBank/DDBJ whole genome shotgun (WGS) entry which is preliminary data.</text>
</comment>
<dbReference type="CDD" id="cd07034">
    <property type="entry name" value="TPP_PYR_PFOR_IOR-alpha_like"/>
    <property type="match status" value="1"/>
</dbReference>
<dbReference type="Gene3D" id="3.40.50.920">
    <property type="match status" value="1"/>
</dbReference>
<dbReference type="InterPro" id="IPR002880">
    <property type="entry name" value="Pyrv_Fd/Flavodoxin_OxRdtase_N"/>
</dbReference>
<dbReference type="Gene3D" id="3.40.50.970">
    <property type="match status" value="1"/>
</dbReference>
<dbReference type="PANTHER" id="PTHR43088:SF1">
    <property type="entry name" value="SUBUNIT OF PYRUVATE:FLAVODOXIN OXIDOREDUCTASE"/>
    <property type="match status" value="1"/>
</dbReference>
<feature type="domain" description="Pyruvate flavodoxin/ferredoxin oxidoreductase pyrimidine binding" evidence="2">
    <location>
        <begin position="16"/>
        <end position="247"/>
    </location>
</feature>
<name>A0A519BIM7_ACIG2</name>
<organism evidence="4 5">
    <name type="scientific">Acididesulfobacter guangdongensis</name>
    <dbReference type="NCBI Taxonomy" id="2597225"/>
    <lineage>
        <taxon>Bacteria</taxon>
        <taxon>Deltaproteobacteria</taxon>
        <taxon>Candidatus Acidulodesulfobacterales</taxon>
        <taxon>Candidatus Acididesulfobacter</taxon>
    </lineage>
</organism>
<dbReference type="GO" id="GO:0016491">
    <property type="term" value="F:oxidoreductase activity"/>
    <property type="evidence" value="ECO:0007669"/>
    <property type="project" value="UniProtKB-KW"/>
</dbReference>
<dbReference type="FunFam" id="3.40.50.970:FF:000022">
    <property type="entry name" value="2-oxoglutarate ferredoxin oxidoreductase alpha subunit"/>
    <property type="match status" value="1"/>
</dbReference>
<evidence type="ECO:0000259" key="2">
    <source>
        <dbReference type="Pfam" id="PF01855"/>
    </source>
</evidence>
<dbReference type="Pfam" id="PF17147">
    <property type="entry name" value="PFOR_II"/>
    <property type="match status" value="1"/>
</dbReference>
<sequence length="376" mass="40959">MSENIKLMQGNEAIAEGAMIAGCDFFAGYPITPSSEVSEILSARLTKKGHIVIQMEDEIAALGAVLGAALGGAKALTATSGPGMSLKSEHIGYASMCEIPCVIVNVMRGGPSTGNPTLPSQADIMQAKWGTHGDHAIIAITPSSVNESFYETIRAFNLAVKYRTPVLILTDEIIGHMREKVVVPEKDTLEIIDIKLPDVPPSEYKPYNYTSGKVTPLAPMGEGYRFHVTGLSHDETGFPSAKVEVLENEQNWLINKIYNNVKDIEKYEETMTEDADILIVAYGSVARSAKAALSIARAAGIKAGLFRPITIWPFPEERIKELSKKIKKILVPEMNMGQIILEVQRAACNNTVKGLNIVSGEPITPDRIYLKIKEMM</sequence>
<reference evidence="4 5" key="1">
    <citation type="journal article" date="2019" name="ISME J.">
        <title>Insights into ecological role of a new deltaproteobacterial order Candidatus Acidulodesulfobacterales by metagenomics and metatranscriptomics.</title>
        <authorList>
            <person name="Tan S."/>
            <person name="Liu J."/>
            <person name="Fang Y."/>
            <person name="Hedlund B.P."/>
            <person name="Lian Z.H."/>
            <person name="Huang L.Y."/>
            <person name="Li J.T."/>
            <person name="Huang L.N."/>
            <person name="Li W.J."/>
            <person name="Jiang H.C."/>
            <person name="Dong H.L."/>
            <person name="Shu W.S."/>
        </authorList>
    </citation>
    <scope>NUCLEOTIDE SEQUENCE [LARGE SCALE GENOMIC DNA]</scope>
    <source>
        <strain evidence="4">AP2</strain>
    </source>
</reference>
<dbReference type="InterPro" id="IPR009014">
    <property type="entry name" value="Transketo_C/PFOR_II"/>
</dbReference>
<dbReference type="PANTHER" id="PTHR43088">
    <property type="entry name" value="SUBUNIT OF PYRUVATE:FLAVODOXIN OXIDOREDUCTASE-RELATED"/>
    <property type="match status" value="1"/>
</dbReference>
<dbReference type="InterPro" id="IPR029061">
    <property type="entry name" value="THDP-binding"/>
</dbReference>
<dbReference type="FunFam" id="3.40.50.920:FF:000013">
    <property type="entry name" value="Ferredoxin oxidoreductase alpha subunit"/>
    <property type="match status" value="1"/>
</dbReference>
<dbReference type="EMBL" id="SGBC01000001">
    <property type="protein sequence ID" value="RZD17114.1"/>
    <property type="molecule type" value="Genomic_DNA"/>
</dbReference>
<dbReference type="NCBIfam" id="NF006412">
    <property type="entry name" value="PRK08659.1"/>
    <property type="match status" value="1"/>
</dbReference>
<dbReference type="SUPFAM" id="SSF52518">
    <property type="entry name" value="Thiamin diphosphate-binding fold (THDP-binding)"/>
    <property type="match status" value="1"/>
</dbReference>
<proteinExistence type="predicted"/>
<evidence type="ECO:0000313" key="4">
    <source>
        <dbReference type="EMBL" id="RZD17114.1"/>
    </source>
</evidence>
<evidence type="ECO:0000313" key="5">
    <source>
        <dbReference type="Proteomes" id="UP000316562"/>
    </source>
</evidence>
<dbReference type="SUPFAM" id="SSF52922">
    <property type="entry name" value="TK C-terminal domain-like"/>
    <property type="match status" value="1"/>
</dbReference>
<dbReference type="Pfam" id="PF01855">
    <property type="entry name" value="POR_N"/>
    <property type="match status" value="1"/>
</dbReference>
<keyword evidence="1" id="KW-0560">Oxidoreductase</keyword>
<feature type="domain" description="Pyruvate:ferredoxin oxidoreductase core" evidence="3">
    <location>
        <begin position="275"/>
        <end position="360"/>
    </location>
</feature>
<evidence type="ECO:0000259" key="3">
    <source>
        <dbReference type="Pfam" id="PF17147"/>
    </source>
</evidence>
<protein>
    <submittedName>
        <fullName evidence="4">2-oxoacid:acceptor oxidoreductase subunit alpha</fullName>
    </submittedName>
</protein>
<dbReference type="Proteomes" id="UP000316562">
    <property type="component" value="Unassembled WGS sequence"/>
</dbReference>